<name>A0A9Q0R588_ANAIG</name>
<dbReference type="InterPro" id="IPR036770">
    <property type="entry name" value="Ankyrin_rpt-contain_sf"/>
</dbReference>
<proteinExistence type="predicted"/>
<dbReference type="Pfam" id="PF00651">
    <property type="entry name" value="BTB"/>
    <property type="match status" value="1"/>
</dbReference>
<feature type="repeat" description="ANK" evidence="3">
    <location>
        <begin position="115"/>
        <end position="148"/>
    </location>
</feature>
<evidence type="ECO:0000259" key="4">
    <source>
        <dbReference type="PROSITE" id="PS50097"/>
    </source>
</evidence>
<gene>
    <name evidence="5" type="ORF">M0811_13550</name>
</gene>
<evidence type="ECO:0000256" key="2">
    <source>
        <dbReference type="ARBA" id="ARBA00023043"/>
    </source>
</evidence>
<dbReference type="Gene3D" id="1.25.40.20">
    <property type="entry name" value="Ankyrin repeat-containing domain"/>
    <property type="match status" value="3"/>
</dbReference>
<keyword evidence="2 3" id="KW-0040">ANK repeat</keyword>
<dbReference type="InterPro" id="IPR011333">
    <property type="entry name" value="SKP1/BTB/POZ_sf"/>
</dbReference>
<evidence type="ECO:0000313" key="5">
    <source>
        <dbReference type="EMBL" id="KAJ5066524.1"/>
    </source>
</evidence>
<feature type="repeat" description="ANK" evidence="3">
    <location>
        <begin position="49"/>
        <end position="81"/>
    </location>
</feature>
<dbReference type="Proteomes" id="UP001149090">
    <property type="component" value="Unassembled WGS sequence"/>
</dbReference>
<dbReference type="PROSITE" id="PS50088">
    <property type="entry name" value="ANK_REPEAT"/>
    <property type="match status" value="3"/>
</dbReference>
<dbReference type="Gene3D" id="3.30.710.10">
    <property type="entry name" value="Potassium Channel Kv1.1, Chain A"/>
    <property type="match status" value="1"/>
</dbReference>
<dbReference type="EMBL" id="JAPDFW010000141">
    <property type="protein sequence ID" value="KAJ5066524.1"/>
    <property type="molecule type" value="Genomic_DNA"/>
</dbReference>
<feature type="domain" description="BTB" evidence="4">
    <location>
        <begin position="756"/>
        <end position="823"/>
    </location>
</feature>
<dbReference type="SMART" id="SM00248">
    <property type="entry name" value="ANK"/>
    <property type="match status" value="10"/>
</dbReference>
<dbReference type="SUPFAM" id="SSF48403">
    <property type="entry name" value="Ankyrin repeat"/>
    <property type="match status" value="2"/>
</dbReference>
<dbReference type="PANTHER" id="PTHR24198:SF165">
    <property type="entry name" value="ANKYRIN REPEAT-CONTAINING PROTEIN-RELATED"/>
    <property type="match status" value="1"/>
</dbReference>
<comment type="caution">
    <text evidence="5">The sequence shown here is derived from an EMBL/GenBank/DDBJ whole genome shotgun (WGS) entry which is preliminary data.</text>
</comment>
<reference evidence="5" key="1">
    <citation type="submission" date="2022-10" db="EMBL/GenBank/DDBJ databases">
        <title>Novel sulphate-reducing endosymbionts in the free-living metamonad Anaeramoeba.</title>
        <authorList>
            <person name="Jerlstrom-Hultqvist J."/>
            <person name="Cepicka I."/>
            <person name="Gallot-Lavallee L."/>
            <person name="Salas-Leiva D."/>
            <person name="Curtis B.A."/>
            <person name="Zahonova K."/>
            <person name="Pipaliya S."/>
            <person name="Dacks J."/>
            <person name="Roger A.J."/>
        </authorList>
    </citation>
    <scope>NUCLEOTIDE SEQUENCE</scope>
    <source>
        <strain evidence="5">BMAN</strain>
    </source>
</reference>
<dbReference type="PANTHER" id="PTHR24198">
    <property type="entry name" value="ANKYRIN REPEAT AND PROTEIN KINASE DOMAIN-CONTAINING PROTEIN"/>
    <property type="match status" value="1"/>
</dbReference>
<dbReference type="InterPro" id="IPR002110">
    <property type="entry name" value="Ankyrin_rpt"/>
</dbReference>
<sequence length="856" mass="99835">MLEFIEETKTETNSILNKLLQSIEKEEIEEIEKIISEHKKAENLTEPLNLNTPLHFACKLGKKEVVELFLKYEADVNFQNDDNQNCLHIVTMNSNSPQIINLLLSKGAQIFKDRFGNSPLIYSLSRNINLESIKLLLENGGNINETDKKKTPLLFIAITKTKDIEILKYLISKGANPKEINKDVSLLELAILSHSSIEIIQFLINLGIDPKRKSRKGFDSLFHALKNKSEYEVIKLLLSYGFEIMPKDLNRDTPIQNCIRSKTEIKILELLLSHTTKEEIENYPKENLIQFALSCNASIEVIEKLISFGVPINVEHPTKGTALRQVFERQLEKSYIKILLENGALVKEPKNDEETKQALQSTLHSIIKSTSETSFVDLLLKKGAVVSSELIPDALRNFPMFEYICQFAQPDIKWENYTYQFFIFSKKRTLEEVKFFASLFKDINVIDDTERTLLHYACRNRYFTPEMLEFLISKGADINKINDSRDTPFQLFLTSNTPKFYEKHVEQCKEMIQIFLKNGAKVNIRDNENGNHVLHQAGWYGCLNPEIWKMLIPHLECLDPLNNYFQTPLRLYQFIFKTNSMTNEDQKKSFPEMIKFLQKYQSYSNDFLKLLERQEFCDLEVEFICGTKYSFHKLIIGKRIGKENIPKFANLCKEKTKQEMDFIIRWIYSGFFNDEKFREKQIEEYFLFVENGGDTYNAFDNAYELILNQDEKAFTEILETLTKLDIIKTKEEMKSKSETSGFINEMKNLYLEDESKDFIIVSNNEEIKVHKTILLARSELFRGMFLSVTDDTSNKVSDYSGKSTQAIKQLIRFLYCDNFDGNLSDEVIEDLEELSIYYQLNQESEFLDFLELKKEN</sequence>
<keyword evidence="1" id="KW-0677">Repeat</keyword>
<evidence type="ECO:0000313" key="6">
    <source>
        <dbReference type="Proteomes" id="UP001149090"/>
    </source>
</evidence>
<accession>A0A9Q0R588</accession>
<dbReference type="OrthoDB" id="539213at2759"/>
<dbReference type="PROSITE" id="PS50097">
    <property type="entry name" value="BTB"/>
    <property type="match status" value="1"/>
</dbReference>
<feature type="repeat" description="ANK" evidence="3">
    <location>
        <begin position="449"/>
        <end position="483"/>
    </location>
</feature>
<dbReference type="PROSITE" id="PS50297">
    <property type="entry name" value="ANK_REP_REGION"/>
    <property type="match status" value="2"/>
</dbReference>
<keyword evidence="6" id="KW-1185">Reference proteome</keyword>
<evidence type="ECO:0000256" key="3">
    <source>
        <dbReference type="PROSITE-ProRule" id="PRU00023"/>
    </source>
</evidence>
<organism evidence="5 6">
    <name type="scientific">Anaeramoeba ignava</name>
    <name type="common">Anaerobic marine amoeba</name>
    <dbReference type="NCBI Taxonomy" id="1746090"/>
    <lineage>
        <taxon>Eukaryota</taxon>
        <taxon>Metamonada</taxon>
        <taxon>Anaeramoebidae</taxon>
        <taxon>Anaeramoeba</taxon>
    </lineage>
</organism>
<protein>
    <submittedName>
        <fullName evidence="5">Ankyrin repeat ph and sec7 domain containing protein secg-related</fullName>
    </submittedName>
</protein>
<dbReference type="CDD" id="cd18186">
    <property type="entry name" value="BTB_POZ_ZBTB_KLHL-like"/>
    <property type="match status" value="1"/>
</dbReference>
<dbReference type="Pfam" id="PF12796">
    <property type="entry name" value="Ank_2"/>
    <property type="match status" value="2"/>
</dbReference>
<dbReference type="Pfam" id="PF00023">
    <property type="entry name" value="Ank"/>
    <property type="match status" value="2"/>
</dbReference>
<dbReference type="SMART" id="SM00225">
    <property type="entry name" value="BTB"/>
    <property type="match status" value="1"/>
</dbReference>
<dbReference type="SUPFAM" id="SSF54695">
    <property type="entry name" value="POZ domain"/>
    <property type="match status" value="1"/>
</dbReference>
<dbReference type="InterPro" id="IPR000210">
    <property type="entry name" value="BTB/POZ_dom"/>
</dbReference>
<evidence type="ECO:0000256" key="1">
    <source>
        <dbReference type="ARBA" id="ARBA00022737"/>
    </source>
</evidence>
<dbReference type="AlphaFoldDB" id="A0A9Q0R588"/>